<accession>A0ABS8ZFW1</accession>
<keyword evidence="3" id="KW-1185">Reference proteome</keyword>
<comment type="caution">
    <text evidence="2">The sequence shown here is derived from an EMBL/GenBank/DDBJ whole genome shotgun (WGS) entry which is preliminary data.</text>
</comment>
<gene>
    <name evidence="2" type="ORF">LWC34_26320</name>
</gene>
<dbReference type="SUPFAM" id="SSF53300">
    <property type="entry name" value="vWA-like"/>
    <property type="match status" value="1"/>
</dbReference>
<dbReference type="PANTHER" id="PTHR38730:SF1">
    <property type="entry name" value="SLL7028 PROTEIN"/>
    <property type="match status" value="1"/>
</dbReference>
<dbReference type="InterPro" id="IPR018698">
    <property type="entry name" value="VWA-like_dom"/>
</dbReference>
<dbReference type="Proteomes" id="UP001521150">
    <property type="component" value="Unassembled WGS sequence"/>
</dbReference>
<proteinExistence type="predicted"/>
<dbReference type="PANTHER" id="PTHR38730">
    <property type="entry name" value="SLL7028 PROTEIN"/>
    <property type="match status" value="1"/>
</dbReference>
<reference evidence="2 3" key="1">
    <citation type="submission" date="2021-12" db="EMBL/GenBank/DDBJ databases">
        <title>Genome sequence of Kibdelosporangium philippinense ATCC 49844.</title>
        <authorList>
            <person name="Fedorov E.A."/>
            <person name="Omeragic M."/>
            <person name="Shalygina K.F."/>
            <person name="Maclea K.S."/>
        </authorList>
    </citation>
    <scope>NUCLEOTIDE SEQUENCE [LARGE SCALE GENOMIC DNA]</scope>
    <source>
        <strain evidence="2 3">ATCC 49844</strain>
    </source>
</reference>
<dbReference type="Gene3D" id="3.40.50.410">
    <property type="entry name" value="von Willebrand factor, type A domain"/>
    <property type="match status" value="1"/>
</dbReference>
<feature type="domain" description="VWA-like" evidence="1">
    <location>
        <begin position="12"/>
        <end position="136"/>
    </location>
</feature>
<dbReference type="RefSeq" id="WP_233727815.1">
    <property type="nucleotide sequence ID" value="NZ_JAJVCN010000002.1"/>
</dbReference>
<dbReference type="Pfam" id="PF09967">
    <property type="entry name" value="DUF2201"/>
    <property type="match status" value="1"/>
</dbReference>
<dbReference type="CDD" id="cd00198">
    <property type="entry name" value="vWFA"/>
    <property type="match status" value="1"/>
</dbReference>
<name>A0ABS8ZFW1_9PSEU</name>
<protein>
    <submittedName>
        <fullName evidence="2">VWA-like domain-containing protein</fullName>
    </submittedName>
</protein>
<dbReference type="EMBL" id="JAJVCN010000002">
    <property type="protein sequence ID" value="MCE7006322.1"/>
    <property type="molecule type" value="Genomic_DNA"/>
</dbReference>
<evidence type="ECO:0000313" key="3">
    <source>
        <dbReference type="Proteomes" id="UP001521150"/>
    </source>
</evidence>
<sequence>MLPGLRRPLSRVAIVVDTSGSMGEAELNAALSEVTGVLREVGIRGNRVTVLACDADVHTVAGVTKAADVELKGGGGTDMRVGIEAALAAPDRPQVITVLTDGYTPWPDEMPSCRVIAGLIGGAPSAPPAWIEAVHITRQ</sequence>
<evidence type="ECO:0000313" key="2">
    <source>
        <dbReference type="EMBL" id="MCE7006322.1"/>
    </source>
</evidence>
<dbReference type="InterPro" id="IPR036465">
    <property type="entry name" value="vWFA_dom_sf"/>
</dbReference>
<evidence type="ECO:0000259" key="1">
    <source>
        <dbReference type="Pfam" id="PF09967"/>
    </source>
</evidence>
<organism evidence="2 3">
    <name type="scientific">Kibdelosporangium philippinense</name>
    <dbReference type="NCBI Taxonomy" id="211113"/>
    <lineage>
        <taxon>Bacteria</taxon>
        <taxon>Bacillati</taxon>
        <taxon>Actinomycetota</taxon>
        <taxon>Actinomycetes</taxon>
        <taxon>Pseudonocardiales</taxon>
        <taxon>Pseudonocardiaceae</taxon>
        <taxon>Kibdelosporangium</taxon>
    </lineage>
</organism>